<evidence type="ECO:0000313" key="3">
    <source>
        <dbReference type="Proteomes" id="UP000753802"/>
    </source>
</evidence>
<comment type="caution">
    <text evidence="2">The sequence shown here is derived from an EMBL/GenBank/DDBJ whole genome shotgun (WGS) entry which is preliminary data.</text>
</comment>
<dbReference type="SUPFAM" id="SSF51197">
    <property type="entry name" value="Clavaminate synthase-like"/>
    <property type="match status" value="1"/>
</dbReference>
<dbReference type="GO" id="GO:0051213">
    <property type="term" value="F:dioxygenase activity"/>
    <property type="evidence" value="ECO:0007669"/>
    <property type="project" value="UniProtKB-KW"/>
</dbReference>
<dbReference type="Pfam" id="PF05721">
    <property type="entry name" value="PhyH"/>
    <property type="match status" value="1"/>
</dbReference>
<sequence length="249" mass="28312">MIETFDAKGFLVVPDVLNSDEIEYYRNIYEQFLNNKIDASRYRSDLGGFAKTDEDVKQEKITQIMLPGRVFPELLTKKMHTLSLQMAKELLGEDMELDFDMLIDKAPFSATATPWHQDCAYWITMPDKRAASCWMALDDAIVDNGCMWYVEGSHLGPIRPHRPAGKGGGALQCDAEESEGTAVEIPAGSCVWHHGATLHYSRGNTTALRRRAYISNFRPAEMIRFERERGFDHTGEREVKDERAQDQLS</sequence>
<evidence type="ECO:0000256" key="1">
    <source>
        <dbReference type="SAM" id="MobiDB-lite"/>
    </source>
</evidence>
<dbReference type="PANTHER" id="PTHR20883:SF46">
    <property type="entry name" value="PHYTANOYL-COA HYDROXYLASE"/>
    <property type="match status" value="1"/>
</dbReference>
<organism evidence="2 3">
    <name type="scientific">Sediminibacterium roseum</name>
    <dbReference type="NCBI Taxonomy" id="1978412"/>
    <lineage>
        <taxon>Bacteria</taxon>
        <taxon>Pseudomonadati</taxon>
        <taxon>Bacteroidota</taxon>
        <taxon>Chitinophagia</taxon>
        <taxon>Chitinophagales</taxon>
        <taxon>Chitinophagaceae</taxon>
        <taxon>Sediminibacterium</taxon>
    </lineage>
</organism>
<dbReference type="PANTHER" id="PTHR20883">
    <property type="entry name" value="PHYTANOYL-COA DIOXYGENASE DOMAIN CONTAINING 1"/>
    <property type="match status" value="1"/>
</dbReference>
<feature type="region of interest" description="Disordered" evidence="1">
    <location>
        <begin position="228"/>
        <end position="249"/>
    </location>
</feature>
<protein>
    <submittedName>
        <fullName evidence="2">Phytanoyl-CoA dioxygenase family protein</fullName>
    </submittedName>
</protein>
<proteinExistence type="predicted"/>
<keyword evidence="2" id="KW-0560">Oxidoreductase</keyword>
<dbReference type="EMBL" id="JAACJS010000011">
    <property type="protein sequence ID" value="NCI49424.1"/>
    <property type="molecule type" value="Genomic_DNA"/>
</dbReference>
<name>A0ABW9ZQP9_9BACT</name>
<keyword evidence="2" id="KW-0223">Dioxygenase</keyword>
<dbReference type="Gene3D" id="2.60.120.620">
    <property type="entry name" value="q2cbj1_9rhob like domain"/>
    <property type="match status" value="1"/>
</dbReference>
<dbReference type="Proteomes" id="UP000753802">
    <property type="component" value="Unassembled WGS sequence"/>
</dbReference>
<keyword evidence="3" id="KW-1185">Reference proteome</keyword>
<reference evidence="2 3" key="1">
    <citation type="submission" date="2020-01" db="EMBL/GenBank/DDBJ databases">
        <title>Genome analysis.</title>
        <authorList>
            <person name="Wu S."/>
            <person name="Wang G."/>
        </authorList>
    </citation>
    <scope>NUCLEOTIDE SEQUENCE [LARGE SCALE GENOMIC DNA]</scope>
    <source>
        <strain evidence="2 3">SYL130</strain>
    </source>
</reference>
<dbReference type="InterPro" id="IPR008775">
    <property type="entry name" value="Phytyl_CoA_dOase-like"/>
</dbReference>
<gene>
    <name evidence="2" type="ORF">GWC95_05785</name>
</gene>
<accession>A0ABW9ZQP9</accession>
<evidence type="ECO:0000313" key="2">
    <source>
        <dbReference type="EMBL" id="NCI49424.1"/>
    </source>
</evidence>